<evidence type="ECO:0008006" key="2">
    <source>
        <dbReference type="Google" id="ProtNLM"/>
    </source>
</evidence>
<gene>
    <name evidence="1" type="ORF">PS683_02775</name>
</gene>
<organism evidence="1">
    <name type="scientific">Pseudomonas fluorescens</name>
    <dbReference type="NCBI Taxonomy" id="294"/>
    <lineage>
        <taxon>Bacteria</taxon>
        <taxon>Pseudomonadati</taxon>
        <taxon>Pseudomonadota</taxon>
        <taxon>Gammaproteobacteria</taxon>
        <taxon>Pseudomonadales</taxon>
        <taxon>Pseudomonadaceae</taxon>
        <taxon>Pseudomonas</taxon>
    </lineage>
</organism>
<reference evidence="1" key="1">
    <citation type="submission" date="2019-09" db="EMBL/GenBank/DDBJ databases">
        <authorList>
            <person name="Chandra G."/>
            <person name="Truman W A."/>
        </authorList>
    </citation>
    <scope>NUCLEOTIDE SEQUENCE</scope>
    <source>
        <strain evidence="1">PS683</strain>
    </source>
</reference>
<proteinExistence type="predicted"/>
<sequence length="415" mass="45344" precursor="true">MKSVAVTRIALGSCRAWVLLMGLFSTPAQAFVEDITAVFRPDPGNPMVNKFENTTPQSGICPGHIPARCKAMNIFTIRRSFPLASSNQPIAANADDPRKGAYFKVPSTWRDFQVTHRSTGETETVQMRIAGVGARWNVAYPPGVSAWKTPSTAWSTPWRNGPAPCQGVNYLAAGASFALFFWIVPENAGACSVIAGDDIPWMTYSTFEYAYELRTPNPLTMSAGEYTGSLTYTMAPGGDFDFGDVMQPSDPVATFNFQLSVEHALKIDIPPGGNRVELIPQGGWQAWLNHGRAPARLYRDQTFRIAASSRFKMQLECSIVMGNTCGLRNAEGDEVPLQVAVTLPNGLVDQYGQAVNTLPLRLDGVGSELFQPSRYVNDRPGSLHFEVQRGDMGEMLKRPGSTYSGVVTVVWDSQV</sequence>
<name>A0A5E6RY20_PSEFL</name>
<dbReference type="EMBL" id="LR700644">
    <property type="protein sequence ID" value="VVM14468.1"/>
    <property type="molecule type" value="Genomic_DNA"/>
</dbReference>
<accession>A0A5E6RY20</accession>
<evidence type="ECO:0000313" key="1">
    <source>
        <dbReference type="EMBL" id="VVM14468.1"/>
    </source>
</evidence>
<dbReference type="AlphaFoldDB" id="A0A5E6RY20"/>
<protein>
    <recommendedName>
        <fullName evidence="2">Fimbrial protein</fullName>
    </recommendedName>
</protein>